<evidence type="ECO:0000313" key="11">
    <source>
        <dbReference type="Proteomes" id="UP001338582"/>
    </source>
</evidence>
<feature type="domain" description="Enhancer of polycomb-like N-terminal" evidence="9">
    <location>
        <begin position="21"/>
        <end position="210"/>
    </location>
</feature>
<evidence type="ECO:0000256" key="1">
    <source>
        <dbReference type="ARBA" id="ARBA00004123"/>
    </source>
</evidence>
<feature type="region of interest" description="Disordered" evidence="8">
    <location>
        <begin position="169"/>
        <end position="193"/>
    </location>
</feature>
<keyword evidence="3 7" id="KW-0805">Transcription regulation</keyword>
<name>A0AAX4HEZ5_9ASCO</name>
<reference evidence="10 11" key="1">
    <citation type="submission" date="2023-10" db="EMBL/GenBank/DDBJ databases">
        <title>Draft Genome Sequence of Candida saopaulonensis from a very Premature Infant with Sepsis.</title>
        <authorList>
            <person name="Ning Y."/>
            <person name="Dai R."/>
            <person name="Xiao M."/>
            <person name="Xu Y."/>
            <person name="Yan Q."/>
            <person name="Zhang L."/>
        </authorList>
    </citation>
    <scope>NUCLEOTIDE SEQUENCE [LARGE SCALE GENOMIC DNA]</scope>
    <source>
        <strain evidence="10 11">19XY460</strain>
    </source>
</reference>
<feature type="compositionally biased region" description="Basic and acidic residues" evidence="8">
    <location>
        <begin position="707"/>
        <end position="718"/>
    </location>
</feature>
<organism evidence="10 11">
    <name type="scientific">Australozyma saopauloensis</name>
    <dbReference type="NCBI Taxonomy" id="291208"/>
    <lineage>
        <taxon>Eukaryota</taxon>
        <taxon>Fungi</taxon>
        <taxon>Dikarya</taxon>
        <taxon>Ascomycota</taxon>
        <taxon>Saccharomycotina</taxon>
        <taxon>Pichiomycetes</taxon>
        <taxon>Metschnikowiaceae</taxon>
        <taxon>Australozyma</taxon>
    </lineage>
</organism>
<feature type="region of interest" description="Disordered" evidence="8">
    <location>
        <begin position="805"/>
        <end position="853"/>
    </location>
</feature>
<feature type="region of interest" description="Disordered" evidence="8">
    <location>
        <begin position="1"/>
        <end position="22"/>
    </location>
</feature>
<evidence type="ECO:0000256" key="6">
    <source>
        <dbReference type="ARBA" id="ARBA00025513"/>
    </source>
</evidence>
<feature type="region of interest" description="Disordered" evidence="8">
    <location>
        <begin position="448"/>
        <end position="467"/>
    </location>
</feature>
<sequence>MAVPPANHASSGKSSARQLMRQRKISVKAPLPIYNQNEFAGNDLEVEPLLLSHLGSNQQARDSPAVETGVDKNEEDEVHLRQVINAAQQALQGSDKDKSNAASSVYIPTPDASRLWPIAHKYYNDSVFVEPDSYIKFSATVEDTLGIEYNMDEVDEEFFKNTLVKEYPKESKSNTNGGDASATTNGAASDDSRPCSELEFEAICDKFEKTIEAKQPFLSMDPSTILSYKELHHIILQELNSASTADPYAQSGADPKYISTSSLKEKLSKELNFKPFVTTFDKEQESTNNIRSISKLLELFGEPVYNHWKARKIERKGISIAPSLKFEDPSATEKDNDNDPYICFRRREFRQARKTRRADNLGAERIRSLHRSLKRARELVLNVCQRELLKLQSWESEQHIFKLRSEAKSVKRLVGIKGDDHLFYPHKRKKIVVVEPVDDGETDSYRVKREKKRPQEPSSYIPAQSKEPRLFATPLQPEASSTQPYVKLPPSKIPDLDLVSVSSILQEKNEALKRAVAEKLRKRKELDRGWVNISYDPHQPFFTFATNTSNKDIELSHIPYSSVAANFLHQFNTSNVISDQLKRALEDTKRPLPGTKTFSGSNGEMVNSKPFPQLQTLLSKHLNNRENGSQGYIAQLLANIENHDFSSYTNGFGDVKDSSDTEEVSGPMFRLRKRGGRANQVFVDRRGLFQRPTKEIDEWLSTPPDLEDNKPDETDEAKPLNKDAYLNKKDAMSRLDSQWRFSDDFPEYDAGIMQPFSLEPSRLNYISDDTQSIRFGSMLLSKSYDLLRESAHSRLSAIQARMRAYQNSRQLQQDSNGARPQPGASANSPASRPPASYSSANMSAGSGVSSYNSDLSRSQSGYTLLQGLQLQRLQLPLHAGGASNVPMKSQISQASKGFSSQKRSPNLRGLSSTDPHSLPYGSPRGSSVELKK</sequence>
<evidence type="ECO:0000256" key="5">
    <source>
        <dbReference type="ARBA" id="ARBA00023242"/>
    </source>
</evidence>
<evidence type="ECO:0000259" key="9">
    <source>
        <dbReference type="Pfam" id="PF10513"/>
    </source>
</evidence>
<evidence type="ECO:0000256" key="7">
    <source>
        <dbReference type="RuleBase" id="RU361124"/>
    </source>
</evidence>
<feature type="compositionally biased region" description="Polar residues" evidence="8">
    <location>
        <begin position="173"/>
        <end position="187"/>
    </location>
</feature>
<dbReference type="PANTHER" id="PTHR14898">
    <property type="entry name" value="ENHANCER OF POLYCOMB"/>
    <property type="match status" value="1"/>
</dbReference>
<dbReference type="InterPro" id="IPR019542">
    <property type="entry name" value="Enhancer_polycomb-like_N"/>
</dbReference>
<dbReference type="GO" id="GO:0005634">
    <property type="term" value="C:nucleus"/>
    <property type="evidence" value="ECO:0007669"/>
    <property type="project" value="UniProtKB-SubCell"/>
</dbReference>
<keyword evidence="5 7" id="KW-0539">Nucleus</keyword>
<keyword evidence="11" id="KW-1185">Reference proteome</keyword>
<feature type="compositionally biased region" description="Polar residues" evidence="8">
    <location>
        <begin position="886"/>
        <end position="915"/>
    </location>
</feature>
<feature type="compositionally biased region" description="Low complexity" evidence="8">
    <location>
        <begin position="822"/>
        <end position="840"/>
    </location>
</feature>
<comment type="subcellular location">
    <subcellularLocation>
        <location evidence="1 7">Nucleus</location>
    </subcellularLocation>
</comment>
<comment type="similarity">
    <text evidence="2 7">Belongs to the enhancer of polycomb family.</text>
</comment>
<feature type="compositionally biased region" description="Polar residues" evidence="8">
    <location>
        <begin position="805"/>
        <end position="818"/>
    </location>
</feature>
<dbReference type="GO" id="GO:0006357">
    <property type="term" value="P:regulation of transcription by RNA polymerase II"/>
    <property type="evidence" value="ECO:0007669"/>
    <property type="project" value="InterPro"/>
</dbReference>
<evidence type="ECO:0000256" key="4">
    <source>
        <dbReference type="ARBA" id="ARBA00023163"/>
    </source>
</evidence>
<dbReference type="Pfam" id="PF10513">
    <property type="entry name" value="EPL1"/>
    <property type="match status" value="1"/>
</dbReference>
<keyword evidence="4 7" id="KW-0804">Transcription</keyword>
<gene>
    <name evidence="10" type="ORF">PUMCH_004527</name>
</gene>
<dbReference type="InterPro" id="IPR024943">
    <property type="entry name" value="Enhancer_polycomb"/>
</dbReference>
<proteinExistence type="inferred from homology"/>
<protein>
    <recommendedName>
        <fullName evidence="7">Enhancer of polycomb-like protein</fullName>
    </recommendedName>
</protein>
<dbReference type="KEGG" id="asau:88175587"/>
<dbReference type="GO" id="GO:0035267">
    <property type="term" value="C:NuA4 histone acetyltransferase complex"/>
    <property type="evidence" value="ECO:0007669"/>
    <property type="project" value="InterPro"/>
</dbReference>
<dbReference type="EMBL" id="CP138898">
    <property type="protein sequence ID" value="WPK27152.1"/>
    <property type="molecule type" value="Genomic_DNA"/>
</dbReference>
<dbReference type="RefSeq" id="XP_062879530.1">
    <property type="nucleotide sequence ID" value="XM_063023460.1"/>
</dbReference>
<evidence type="ECO:0000256" key="8">
    <source>
        <dbReference type="SAM" id="MobiDB-lite"/>
    </source>
</evidence>
<evidence type="ECO:0000256" key="3">
    <source>
        <dbReference type="ARBA" id="ARBA00023015"/>
    </source>
</evidence>
<feature type="compositionally biased region" description="Polar residues" evidence="8">
    <location>
        <begin position="8"/>
        <end position="17"/>
    </location>
</feature>
<feature type="region of interest" description="Disordered" evidence="8">
    <location>
        <begin position="884"/>
        <end position="932"/>
    </location>
</feature>
<evidence type="ECO:0000313" key="10">
    <source>
        <dbReference type="EMBL" id="WPK27152.1"/>
    </source>
</evidence>
<evidence type="ECO:0000256" key="2">
    <source>
        <dbReference type="ARBA" id="ARBA00008035"/>
    </source>
</evidence>
<accession>A0AAX4HEZ5</accession>
<feature type="region of interest" description="Disordered" evidence="8">
    <location>
        <begin position="699"/>
        <end position="718"/>
    </location>
</feature>
<feature type="compositionally biased region" description="Polar residues" evidence="8">
    <location>
        <begin position="841"/>
        <end position="853"/>
    </location>
</feature>
<dbReference type="Proteomes" id="UP001338582">
    <property type="component" value="Chromosome 5"/>
</dbReference>
<dbReference type="AlphaFoldDB" id="A0AAX4HEZ5"/>
<comment type="function">
    <text evidence="6">Component of the NuA4 histone acetyltransferase complex which is involved in transcriptional activation of selected genes principally by acetylation of nucleosomal histone H4 and H2A. The NuA4 complex is also involved in DNA repair. Involved in gene silencing by neighboring heterochromatin, blockage of the silencing spreading along the chromosome, and required for cell cycle progression through G2/M.</text>
</comment>
<dbReference type="GeneID" id="88175587"/>